<dbReference type="GeneID" id="33936440"/>
<evidence type="ECO:0000256" key="1">
    <source>
        <dbReference type="SAM" id="MobiDB-lite"/>
    </source>
</evidence>
<comment type="caution">
    <text evidence="2">The sequence shown here is derived from an EMBL/GenBank/DDBJ whole genome shotgun (WGS) entry which is preliminary data.</text>
</comment>
<evidence type="ECO:0000313" key="2">
    <source>
        <dbReference type="EMBL" id="OWT43358.1"/>
    </source>
</evidence>
<dbReference type="Proteomes" id="UP000078397">
    <property type="component" value="Unassembled WGS sequence"/>
</dbReference>
<feature type="compositionally biased region" description="Basic residues" evidence="1">
    <location>
        <begin position="32"/>
        <end position="47"/>
    </location>
</feature>
<gene>
    <name evidence="2" type="ORF">VFPPC_17479</name>
</gene>
<name>A0A219ARF2_METCM</name>
<dbReference type="EMBL" id="LSBJ02000002">
    <property type="protein sequence ID" value="OWT43358.1"/>
    <property type="molecule type" value="Genomic_DNA"/>
</dbReference>
<keyword evidence="3" id="KW-1185">Reference proteome</keyword>
<sequence>MADEEVEEVGNGDGDIRKQRSDQVVMGCSNSKVRRKTMRRKKKRKLRRNDLWSDDDPRRKFPPERNRGVLGRGDTQLVQKSPLHSINWMCSSCAPEKQTQAH</sequence>
<dbReference type="KEGG" id="pchm:VFPPC_17479"/>
<dbReference type="AlphaFoldDB" id="A0A219ARF2"/>
<feature type="compositionally biased region" description="Acidic residues" evidence="1">
    <location>
        <begin position="1"/>
        <end position="10"/>
    </location>
</feature>
<feature type="compositionally biased region" description="Basic and acidic residues" evidence="1">
    <location>
        <begin position="48"/>
        <end position="67"/>
    </location>
</feature>
<proteinExistence type="predicted"/>
<evidence type="ECO:0000313" key="3">
    <source>
        <dbReference type="Proteomes" id="UP000078397"/>
    </source>
</evidence>
<dbReference type="RefSeq" id="XP_022285791.1">
    <property type="nucleotide sequence ID" value="XM_022429182.1"/>
</dbReference>
<reference evidence="2 3" key="1">
    <citation type="journal article" date="2016" name="PLoS Pathog.">
        <title>Biosynthesis of antibiotic leucinostatins in bio-control fungus Purpureocillium lilacinum and their inhibition on phytophthora revealed by genome mining.</title>
        <authorList>
            <person name="Wang G."/>
            <person name="Liu Z."/>
            <person name="Lin R."/>
            <person name="Li E."/>
            <person name="Mao Z."/>
            <person name="Ling J."/>
            <person name="Yang Y."/>
            <person name="Yin W.B."/>
            <person name="Xie B."/>
        </authorList>
    </citation>
    <scope>NUCLEOTIDE SEQUENCE [LARGE SCALE GENOMIC DNA]</scope>
    <source>
        <strain evidence="2">170</strain>
    </source>
</reference>
<accession>A0A219ARF2</accession>
<organism evidence="2 3">
    <name type="scientific">Pochonia chlamydosporia 170</name>
    <dbReference type="NCBI Taxonomy" id="1380566"/>
    <lineage>
        <taxon>Eukaryota</taxon>
        <taxon>Fungi</taxon>
        <taxon>Dikarya</taxon>
        <taxon>Ascomycota</taxon>
        <taxon>Pezizomycotina</taxon>
        <taxon>Sordariomycetes</taxon>
        <taxon>Hypocreomycetidae</taxon>
        <taxon>Hypocreales</taxon>
        <taxon>Clavicipitaceae</taxon>
        <taxon>Pochonia</taxon>
    </lineage>
</organism>
<protein>
    <submittedName>
        <fullName evidence="2">Uncharacterized protein</fullName>
    </submittedName>
</protein>
<feature type="region of interest" description="Disordered" evidence="1">
    <location>
        <begin position="1"/>
        <end position="70"/>
    </location>
</feature>